<protein>
    <submittedName>
        <fullName evidence="2">Uncharacterized protein</fullName>
    </submittedName>
</protein>
<accession>A0ABN9XVF9</accession>
<evidence type="ECO:0000256" key="1">
    <source>
        <dbReference type="SAM" id="MobiDB-lite"/>
    </source>
</evidence>
<proteinExistence type="predicted"/>
<reference evidence="2" key="1">
    <citation type="submission" date="2023-10" db="EMBL/GenBank/DDBJ databases">
        <authorList>
            <person name="Chen Y."/>
            <person name="Shah S."/>
            <person name="Dougan E. K."/>
            <person name="Thang M."/>
            <person name="Chan C."/>
        </authorList>
    </citation>
    <scope>NUCLEOTIDE SEQUENCE [LARGE SCALE GENOMIC DNA]</scope>
</reference>
<gene>
    <name evidence="2" type="ORF">PCOR1329_LOCUS80213</name>
</gene>
<dbReference type="Proteomes" id="UP001189429">
    <property type="component" value="Unassembled WGS sequence"/>
</dbReference>
<feature type="region of interest" description="Disordered" evidence="1">
    <location>
        <begin position="132"/>
        <end position="155"/>
    </location>
</feature>
<evidence type="ECO:0000313" key="2">
    <source>
        <dbReference type="EMBL" id="CAK0904077.1"/>
    </source>
</evidence>
<organism evidence="2 3">
    <name type="scientific">Prorocentrum cordatum</name>
    <dbReference type="NCBI Taxonomy" id="2364126"/>
    <lineage>
        <taxon>Eukaryota</taxon>
        <taxon>Sar</taxon>
        <taxon>Alveolata</taxon>
        <taxon>Dinophyceae</taxon>
        <taxon>Prorocentrales</taxon>
        <taxon>Prorocentraceae</taxon>
        <taxon>Prorocentrum</taxon>
    </lineage>
</organism>
<dbReference type="EMBL" id="CAUYUJ010021346">
    <property type="protein sequence ID" value="CAK0904077.1"/>
    <property type="molecule type" value="Genomic_DNA"/>
</dbReference>
<sequence length="201" mass="21195">MLLSAMRRDVAYSLLLELATEESEVITSSLVLKCLRKLNKTLATARQPDQEVTGVMEVLRAWLQRAHARLAQGAAEGPGGPVDVAVSALMEGAKEVAASAQNASPRAVEAWLRQARGPEADALQELALCGRQGERARRPRSASGGCSPRAQGGQAGRLGPAVLGAAAARLVAREAQRLAVARAGGRARRGQDRIWCSDGEI</sequence>
<keyword evidence="3" id="KW-1185">Reference proteome</keyword>
<evidence type="ECO:0000313" key="3">
    <source>
        <dbReference type="Proteomes" id="UP001189429"/>
    </source>
</evidence>
<name>A0ABN9XVF9_9DINO</name>
<comment type="caution">
    <text evidence="2">The sequence shown here is derived from an EMBL/GenBank/DDBJ whole genome shotgun (WGS) entry which is preliminary data.</text>
</comment>